<evidence type="ECO:0000256" key="1">
    <source>
        <dbReference type="SAM" id="MobiDB-lite"/>
    </source>
</evidence>
<dbReference type="InterPro" id="IPR011004">
    <property type="entry name" value="Trimer_LpxA-like_sf"/>
</dbReference>
<accession>A0ABS8NMM8</accession>
<reference evidence="2" key="1">
    <citation type="submission" date="2021-11" db="EMBL/GenBank/DDBJ databases">
        <title>Genome sequence.</title>
        <authorList>
            <person name="Sun Q."/>
        </authorList>
    </citation>
    <scope>NUCLEOTIDE SEQUENCE</scope>
    <source>
        <strain evidence="2">JC740</strain>
    </source>
</reference>
<name>A0ABS8NMM8_9BACT</name>
<dbReference type="InterPro" id="IPR047324">
    <property type="entry name" value="LbH_gamma_CA-like"/>
</dbReference>
<dbReference type="RefSeq" id="WP_230276347.1">
    <property type="nucleotide sequence ID" value="NZ_JAJKFW010000058.1"/>
</dbReference>
<dbReference type="Proteomes" id="UP001430306">
    <property type="component" value="Unassembled WGS sequence"/>
</dbReference>
<comment type="caution">
    <text evidence="2">The sequence shown here is derived from an EMBL/GenBank/DDBJ whole genome shotgun (WGS) entry which is preliminary data.</text>
</comment>
<dbReference type="CDD" id="cd04645">
    <property type="entry name" value="LbH_gamma_CA_like"/>
    <property type="match status" value="1"/>
</dbReference>
<dbReference type="InterPro" id="IPR001451">
    <property type="entry name" value="Hexapep"/>
</dbReference>
<evidence type="ECO:0000313" key="2">
    <source>
        <dbReference type="EMBL" id="MCC9644634.1"/>
    </source>
</evidence>
<feature type="compositionally biased region" description="Basic and acidic residues" evidence="1">
    <location>
        <begin position="1"/>
        <end position="17"/>
    </location>
</feature>
<dbReference type="Pfam" id="PF00132">
    <property type="entry name" value="Hexapep"/>
    <property type="match status" value="1"/>
</dbReference>
<dbReference type="EMBL" id="JAJKFW010000058">
    <property type="protein sequence ID" value="MCC9644634.1"/>
    <property type="molecule type" value="Genomic_DNA"/>
</dbReference>
<dbReference type="InterPro" id="IPR050484">
    <property type="entry name" value="Transf_Hexapept/Carb_Anhydrase"/>
</dbReference>
<evidence type="ECO:0000313" key="3">
    <source>
        <dbReference type="Proteomes" id="UP001430306"/>
    </source>
</evidence>
<feature type="region of interest" description="Disordered" evidence="1">
    <location>
        <begin position="1"/>
        <end position="21"/>
    </location>
</feature>
<dbReference type="Gene3D" id="2.160.10.10">
    <property type="entry name" value="Hexapeptide repeat proteins"/>
    <property type="match status" value="1"/>
</dbReference>
<dbReference type="PANTHER" id="PTHR13061">
    <property type="entry name" value="DYNACTIN SUBUNIT P25"/>
    <property type="match status" value="1"/>
</dbReference>
<gene>
    <name evidence="2" type="ORF">LOC71_20360</name>
</gene>
<dbReference type="PANTHER" id="PTHR13061:SF29">
    <property type="entry name" value="GAMMA CARBONIC ANHYDRASE-LIKE 1, MITOCHONDRIAL-RELATED"/>
    <property type="match status" value="1"/>
</dbReference>
<dbReference type="SUPFAM" id="SSF51161">
    <property type="entry name" value="Trimeric LpxA-like enzymes"/>
    <property type="match status" value="1"/>
</dbReference>
<organism evidence="2 3">
    <name type="scientific">Rhodopirellula halodulae</name>
    <dbReference type="NCBI Taxonomy" id="2894198"/>
    <lineage>
        <taxon>Bacteria</taxon>
        <taxon>Pseudomonadati</taxon>
        <taxon>Planctomycetota</taxon>
        <taxon>Planctomycetia</taxon>
        <taxon>Pirellulales</taxon>
        <taxon>Pirellulaceae</taxon>
        <taxon>Rhodopirellula</taxon>
    </lineage>
</organism>
<proteinExistence type="predicted"/>
<keyword evidence="3" id="KW-1185">Reference proteome</keyword>
<protein>
    <submittedName>
        <fullName evidence="2">Gamma carbonic anhydrase family protein</fullName>
    </submittedName>
</protein>
<sequence length="196" mass="20750">MTNSMDRDQDERTRRDPVVTATPDQRLIDPSAFIAPNATVLGEVHVAEGVSIWFGAVMRGDTEKIVIGRHSNIQDQCVLHCDPGMPCVIGERVTVGHSAVVHGATVEDEALIGIGAIVLNGATIGKGAIVAAGALVTEGTVIPDGMLAIGTPAKAVKEVSDALRERTREGNQHYVELGQRYRESFAATNDTIGKAE</sequence>